<evidence type="ECO:0000313" key="2">
    <source>
        <dbReference type="EMBL" id="KAJ7967988.1"/>
    </source>
</evidence>
<dbReference type="Gene3D" id="3.10.20.90">
    <property type="entry name" value="Phosphatidylinositol 3-kinase Catalytic Subunit, Chain A, domain 1"/>
    <property type="match status" value="1"/>
</dbReference>
<dbReference type="EMBL" id="JARAOO010000005">
    <property type="protein sequence ID" value="KAJ7967988.1"/>
    <property type="molecule type" value="Genomic_DNA"/>
</dbReference>
<dbReference type="SMART" id="SM00666">
    <property type="entry name" value="PB1"/>
    <property type="match status" value="1"/>
</dbReference>
<dbReference type="CDD" id="cd06410">
    <property type="entry name" value="PB1_UP2"/>
    <property type="match status" value="1"/>
</dbReference>
<dbReference type="PANTHER" id="PTHR31066:SF47">
    <property type="entry name" value="PB1 DOMAIN-CONTAINING PROTEIN"/>
    <property type="match status" value="1"/>
</dbReference>
<dbReference type="Pfam" id="PF00564">
    <property type="entry name" value="PB1"/>
    <property type="match status" value="1"/>
</dbReference>
<dbReference type="AlphaFoldDB" id="A0AAD7M122"/>
<evidence type="ECO:0000313" key="3">
    <source>
        <dbReference type="Proteomes" id="UP001163823"/>
    </source>
</evidence>
<gene>
    <name evidence="2" type="ORF">O6P43_012163</name>
</gene>
<reference evidence="2" key="1">
    <citation type="journal article" date="2023" name="Science">
        <title>Elucidation of the pathway for biosynthesis of saponin adjuvants from the soapbark tree.</title>
        <authorList>
            <person name="Reed J."/>
            <person name="Orme A."/>
            <person name="El-Demerdash A."/>
            <person name="Owen C."/>
            <person name="Martin L.B.B."/>
            <person name="Misra R.C."/>
            <person name="Kikuchi S."/>
            <person name="Rejzek M."/>
            <person name="Martin A.C."/>
            <person name="Harkess A."/>
            <person name="Leebens-Mack J."/>
            <person name="Louveau T."/>
            <person name="Stephenson M.J."/>
            <person name="Osbourn A."/>
        </authorList>
    </citation>
    <scope>NUCLEOTIDE SEQUENCE</scope>
    <source>
        <strain evidence="2">S10</strain>
    </source>
</reference>
<keyword evidence="3" id="KW-1185">Reference proteome</keyword>
<protein>
    <submittedName>
        <fullName evidence="2">Octicosapeptide/Phox/Bem1p domain-containing protein</fullName>
    </submittedName>
</protein>
<dbReference type="Proteomes" id="UP001163823">
    <property type="component" value="Chromosome 5"/>
</dbReference>
<evidence type="ECO:0000259" key="1">
    <source>
        <dbReference type="SMART" id="SM00666"/>
    </source>
</evidence>
<feature type="domain" description="PB1" evidence="1">
    <location>
        <begin position="32"/>
        <end position="118"/>
    </location>
</feature>
<proteinExistence type="predicted"/>
<dbReference type="KEGG" id="qsa:O6P43_012163"/>
<organism evidence="2 3">
    <name type="scientific">Quillaja saponaria</name>
    <name type="common">Soap bark tree</name>
    <dbReference type="NCBI Taxonomy" id="32244"/>
    <lineage>
        <taxon>Eukaryota</taxon>
        <taxon>Viridiplantae</taxon>
        <taxon>Streptophyta</taxon>
        <taxon>Embryophyta</taxon>
        <taxon>Tracheophyta</taxon>
        <taxon>Spermatophyta</taxon>
        <taxon>Magnoliopsida</taxon>
        <taxon>eudicotyledons</taxon>
        <taxon>Gunneridae</taxon>
        <taxon>Pentapetalae</taxon>
        <taxon>rosids</taxon>
        <taxon>fabids</taxon>
        <taxon>Fabales</taxon>
        <taxon>Quillajaceae</taxon>
        <taxon>Quillaja</taxon>
    </lineage>
</organism>
<dbReference type="SUPFAM" id="SSF54277">
    <property type="entry name" value="CAD &amp; PB1 domains"/>
    <property type="match status" value="1"/>
</dbReference>
<dbReference type="PANTHER" id="PTHR31066">
    <property type="entry name" value="OS05G0427100 PROTEIN-RELATED"/>
    <property type="match status" value="1"/>
</dbReference>
<name>A0AAD7M122_QUISA</name>
<comment type="caution">
    <text evidence="2">The sequence shown here is derived from an EMBL/GenBank/DDBJ whole genome shotgun (WGS) entry which is preliminary data.</text>
</comment>
<dbReference type="InterPro" id="IPR053198">
    <property type="entry name" value="Gynoecium_Dev_Regulator"/>
</dbReference>
<accession>A0AAD7M122</accession>
<sequence length="343" mass="38371">MAGEGVEETVMLSPSNRVKFLCSHGGKILPRPSDAYLKYVGGEIRVIAVHRDITFSELMKKLTAHIDGDMVLKYQFIPEDLDALVSVRSDEDLKHMFAEYDRHQSEGAPMLRAFLFPSKPIILENQPVPFEPHALEQRYIDAINGVIQTSSNPGFSPSKGLSISSACSSPKSNSPEDHIDAVTITYDTASFNGFHSSRLSSMHKVLSSPSICLNNLQNNSNGCGNHNIQQYPHYYNHNQQQQQHCHRGYNSNRLLQNPQKISGIERLVPTLSLGREDIGRGLMVNEYNHYHLTNKQHMRGIGGNNCGYYYDECGAYGGGRIDRTESLPRSPRKTNWALGLVNP</sequence>
<dbReference type="InterPro" id="IPR000270">
    <property type="entry name" value="PB1_dom"/>
</dbReference>